<accession>G7WQ49</accession>
<dbReference type="PANTHER" id="PTHR36166:SF1">
    <property type="entry name" value="SRPBCC DOMAIN-CONTAINING PROTEIN"/>
    <property type="match status" value="1"/>
</dbReference>
<reference evidence="1 2" key="1">
    <citation type="journal article" date="2012" name="PLoS ONE">
        <title>The genome characteristics and predicted function of methyl-group oxidation pathway in the obligate aceticlastic methanogens, Methanosaeta spp.</title>
        <authorList>
            <person name="Zhu J."/>
            <person name="Zheng H."/>
            <person name="Ai G."/>
            <person name="Zhang G."/>
            <person name="Liu D."/>
            <person name="Liu X."/>
            <person name="Dong X."/>
        </authorList>
    </citation>
    <scope>NUCLEOTIDE SEQUENCE [LARGE SCALE GENOMIC DNA]</scope>
    <source>
        <strain evidence="1 2">6Ac</strain>
    </source>
</reference>
<dbReference type="STRING" id="1110509.Mhar_1884"/>
<dbReference type="PANTHER" id="PTHR36166">
    <property type="entry name" value="CHROMOSOME 9, WHOLE GENOME SHOTGUN SEQUENCE"/>
    <property type="match status" value="1"/>
</dbReference>
<dbReference type="RefSeq" id="WP_014587419.1">
    <property type="nucleotide sequence ID" value="NC_017527.1"/>
</dbReference>
<dbReference type="AlphaFoldDB" id="G7WQ49"/>
<dbReference type="CDD" id="cd07822">
    <property type="entry name" value="SRPBCC_4"/>
    <property type="match status" value="1"/>
</dbReference>
<name>G7WQ49_METH6</name>
<dbReference type="InterPro" id="IPR023393">
    <property type="entry name" value="START-like_dom_sf"/>
</dbReference>
<dbReference type="SUPFAM" id="SSF55961">
    <property type="entry name" value="Bet v1-like"/>
    <property type="match status" value="1"/>
</dbReference>
<dbReference type="Pfam" id="PF10604">
    <property type="entry name" value="Polyketide_cyc2"/>
    <property type="match status" value="1"/>
</dbReference>
<dbReference type="InterPro" id="IPR019587">
    <property type="entry name" value="Polyketide_cyclase/dehydratase"/>
</dbReference>
<keyword evidence="2" id="KW-1185">Reference proteome</keyword>
<evidence type="ECO:0000313" key="2">
    <source>
        <dbReference type="Proteomes" id="UP000005877"/>
    </source>
</evidence>
<organism evidence="1 2">
    <name type="scientific">Methanothrix harundinacea (strain 6Ac)</name>
    <name type="common">Methanosaeta harundinacea</name>
    <dbReference type="NCBI Taxonomy" id="1110509"/>
    <lineage>
        <taxon>Archaea</taxon>
        <taxon>Methanobacteriati</taxon>
        <taxon>Methanobacteriota</taxon>
        <taxon>Stenosarchaea group</taxon>
        <taxon>Methanomicrobia</taxon>
        <taxon>Methanotrichales</taxon>
        <taxon>Methanotrichaceae</taxon>
        <taxon>Methanothrix</taxon>
    </lineage>
</organism>
<dbReference type="OrthoDB" id="66844at2157"/>
<dbReference type="Proteomes" id="UP000005877">
    <property type="component" value="Chromosome"/>
</dbReference>
<gene>
    <name evidence="1" type="ordered locus">Mhar_1884</name>
</gene>
<dbReference type="GeneID" id="12511056"/>
<evidence type="ECO:0000313" key="1">
    <source>
        <dbReference type="EMBL" id="AET65241.1"/>
    </source>
</evidence>
<proteinExistence type="predicted"/>
<dbReference type="PATRIC" id="fig|1110509.7.peg.2092"/>
<protein>
    <submittedName>
        <fullName evidence="1">Activator of Hsp90 ATPase 1 family protein</fullName>
    </submittedName>
</protein>
<dbReference type="EMBL" id="CP003117">
    <property type="protein sequence ID" value="AET65241.1"/>
    <property type="molecule type" value="Genomic_DNA"/>
</dbReference>
<dbReference type="Gene3D" id="3.30.530.20">
    <property type="match status" value="1"/>
</dbReference>
<dbReference type="HOGENOM" id="CLU_069867_4_0_2"/>
<dbReference type="KEGG" id="mhi:Mhar_1884"/>
<sequence>MFRVEIRDEVEIRGSPEEVWRILTDFEAYRDWNPFIRPVVGVASEGARLRVQIRPPGGRAMAFRPRVTRVARGRELRWLGRLWLPGILDGEHIFEIEPLGPDRVRLVQREIFSGLLVPLARGRIREETIAGFREMDRALKERAEASGSGYGGSPPSAPGA</sequence>